<dbReference type="GeneTree" id="ENSGT00940000162068"/>
<reference evidence="2 3" key="1">
    <citation type="submission" date="2020-10" db="EMBL/GenBank/DDBJ databases">
        <title>Pygocentrus nattereri (red-bellied piranha) genome, fPygNat1, primary haplotype.</title>
        <authorList>
            <person name="Myers G."/>
            <person name="Meyer A."/>
            <person name="Karagic N."/>
            <person name="Pippel M."/>
            <person name="Winkler S."/>
            <person name="Tracey A."/>
            <person name="Wood J."/>
            <person name="Formenti G."/>
            <person name="Howe K."/>
            <person name="Fedrigo O."/>
            <person name="Jarvis E.D."/>
        </authorList>
    </citation>
    <scope>NUCLEOTIDE SEQUENCE [LARGE SCALE GENOMIC DNA]</scope>
</reference>
<name>A0AAR2IPQ8_PYGNA</name>
<dbReference type="Pfam" id="PF14291">
    <property type="entry name" value="DUF4371"/>
    <property type="match status" value="1"/>
</dbReference>
<dbReference type="Pfam" id="PF05699">
    <property type="entry name" value="Dimer_Tnp_hAT"/>
    <property type="match status" value="1"/>
</dbReference>
<dbReference type="Proteomes" id="UP001501920">
    <property type="component" value="Chromosome 10"/>
</dbReference>
<dbReference type="SUPFAM" id="SSF53098">
    <property type="entry name" value="Ribonuclease H-like"/>
    <property type="match status" value="1"/>
</dbReference>
<protein>
    <recommendedName>
        <fullName evidence="1">TTF-type domain-containing protein</fullName>
    </recommendedName>
</protein>
<evidence type="ECO:0000313" key="3">
    <source>
        <dbReference type="Proteomes" id="UP001501920"/>
    </source>
</evidence>
<dbReference type="InterPro" id="IPR025398">
    <property type="entry name" value="DUF4371"/>
</dbReference>
<dbReference type="PANTHER" id="PTHR45749:SF21">
    <property type="entry name" value="DUF4371 DOMAIN-CONTAINING PROTEIN"/>
    <property type="match status" value="1"/>
</dbReference>
<dbReference type="PANTHER" id="PTHR45749">
    <property type="match status" value="1"/>
</dbReference>
<accession>A0AAR2IPQ8</accession>
<keyword evidence="3" id="KW-1185">Reference proteome</keyword>
<dbReference type="SMART" id="SM00597">
    <property type="entry name" value="ZnF_TTF"/>
    <property type="match status" value="1"/>
</dbReference>
<proteinExistence type="predicted"/>
<sequence>PKIVCFPLEPTDQLINNPLLKVLDLGNPQTGPKQVQNYQFPHSQIGTQKRAFQQSWFQMFEWLEYSVQKNAAFCFMCRLYSKPKQPRDQRDSLLTTGFTNWKRALDSFREHESSAIHKSSVISWMSFKATEVHGNVTELLQAANVSEIVQRREYLCRVAAVTAFLGKQGIAFRGHKEGEESNNKGNFMECMQLLEEFDPFLQTYKPPSCVTYLSPSSQNEMIQSTSEVITSVIVSEIKAAKMYSIMVDEARDHHSEQLALCVRYVNSQDMVKERFLGFCKLKAFDANTITETIETQLVKHGLEHLTCVAQAYDGASVMRGAVGDVQAHFKEKHPEAIYIHCYAHELNLVLCHNCKAIPEACDVFYMLESVYSFFSTSLIDSINAILKNLPAVIQTLQNISTPLAIGLQSKLCRFFKTAVHDALKNCRCSEKAMEIFDKTKTICSDLGIEEHTKGTQRKQKKIEGYVVESPCGTRSDLSTGDLLRQRAFFPVLDRMLNEIEIRFSGAGAQFMTGIQACHPSSEYFLNEESLRHLATHYRISLQPEEVMVAKQFFSRKDKDALPNIQSVFSLLHVDMFPSLKAIFQVALTIPVSSCSCERSFSALCRLHTWLRSTMGQDRLNHLAVRSIEKELLTSIDQGNIINRFAEIKPRRYSLMLPHSKN</sequence>
<evidence type="ECO:0000313" key="2">
    <source>
        <dbReference type="Ensembl" id="ENSPNAP00000040007.1"/>
    </source>
</evidence>
<dbReference type="AlphaFoldDB" id="A0AAR2IPQ8"/>
<dbReference type="GO" id="GO:0046983">
    <property type="term" value="F:protein dimerization activity"/>
    <property type="evidence" value="ECO:0007669"/>
    <property type="project" value="InterPro"/>
</dbReference>
<dbReference type="InterPro" id="IPR006580">
    <property type="entry name" value="Znf_TTF"/>
</dbReference>
<organism evidence="2 3">
    <name type="scientific">Pygocentrus nattereri</name>
    <name type="common">Red-bellied piranha</name>
    <dbReference type="NCBI Taxonomy" id="42514"/>
    <lineage>
        <taxon>Eukaryota</taxon>
        <taxon>Metazoa</taxon>
        <taxon>Chordata</taxon>
        <taxon>Craniata</taxon>
        <taxon>Vertebrata</taxon>
        <taxon>Euteleostomi</taxon>
        <taxon>Actinopterygii</taxon>
        <taxon>Neopterygii</taxon>
        <taxon>Teleostei</taxon>
        <taxon>Ostariophysi</taxon>
        <taxon>Characiformes</taxon>
        <taxon>Characoidei</taxon>
        <taxon>Pygocentrus</taxon>
    </lineage>
</organism>
<reference evidence="2" key="3">
    <citation type="submission" date="2025-09" db="UniProtKB">
        <authorList>
            <consortium name="Ensembl"/>
        </authorList>
    </citation>
    <scope>IDENTIFICATION</scope>
</reference>
<dbReference type="Ensembl" id="ENSPNAT00000064921.1">
    <property type="protein sequence ID" value="ENSPNAP00000040007.1"/>
    <property type="gene ID" value="ENSPNAG00000037351.1"/>
</dbReference>
<dbReference type="InterPro" id="IPR008906">
    <property type="entry name" value="HATC_C_dom"/>
</dbReference>
<dbReference type="InterPro" id="IPR012337">
    <property type="entry name" value="RNaseH-like_sf"/>
</dbReference>
<reference evidence="2" key="2">
    <citation type="submission" date="2025-08" db="UniProtKB">
        <authorList>
            <consortium name="Ensembl"/>
        </authorList>
    </citation>
    <scope>IDENTIFICATION</scope>
</reference>
<evidence type="ECO:0000259" key="1">
    <source>
        <dbReference type="SMART" id="SM00597"/>
    </source>
</evidence>
<feature type="domain" description="TTF-type" evidence="1">
    <location>
        <begin position="48"/>
        <end position="128"/>
    </location>
</feature>